<organism evidence="3 4">
    <name type="scientific">Desulfocucumis palustris</name>
    <dbReference type="NCBI Taxonomy" id="1898651"/>
    <lineage>
        <taxon>Bacteria</taxon>
        <taxon>Bacillati</taxon>
        <taxon>Bacillota</taxon>
        <taxon>Clostridia</taxon>
        <taxon>Eubacteriales</taxon>
        <taxon>Desulfocucumaceae</taxon>
        <taxon>Desulfocucumis</taxon>
    </lineage>
</organism>
<dbReference type="RefSeq" id="WP_373855483.1">
    <property type="nucleotide sequence ID" value="NZ_BFAV01000155.1"/>
</dbReference>
<dbReference type="Pfam" id="PF12849">
    <property type="entry name" value="PBP_like_2"/>
    <property type="match status" value="1"/>
</dbReference>
<keyword evidence="1" id="KW-0732">Signal</keyword>
<dbReference type="InterPro" id="IPR052738">
    <property type="entry name" value="ABC-Tungstate_binding"/>
</dbReference>
<evidence type="ECO:0000256" key="1">
    <source>
        <dbReference type="SAM" id="SignalP"/>
    </source>
</evidence>
<evidence type="ECO:0000259" key="2">
    <source>
        <dbReference type="Pfam" id="PF12849"/>
    </source>
</evidence>
<keyword evidence="4" id="KW-1185">Reference proteome</keyword>
<comment type="caution">
    <text evidence="3">The sequence shown here is derived from an EMBL/GenBank/DDBJ whole genome shotgun (WGS) entry which is preliminary data.</text>
</comment>
<evidence type="ECO:0000313" key="3">
    <source>
        <dbReference type="EMBL" id="GBF34938.1"/>
    </source>
</evidence>
<dbReference type="SUPFAM" id="SSF53850">
    <property type="entry name" value="Periplasmic binding protein-like II"/>
    <property type="match status" value="1"/>
</dbReference>
<proteinExistence type="predicted"/>
<dbReference type="Gene3D" id="3.40.190.10">
    <property type="entry name" value="Periplasmic binding protein-like II"/>
    <property type="match status" value="2"/>
</dbReference>
<sequence length="294" mass="31858">MLKKNVIALLVALFALALVGCQAKTETKDAPKEAAQPEVKDVILATTTSTQDSGLLDVLIPDFEKKTGYRVKPIAVGTGQALAMGEKGEADVMLTHAQKSEKPLVDSGVATNYQLVMHNDFIVVGPENDPAGLKQVKSSTEGFKKIAEKGAIFVSRGDDSGTNKKEQDIWKAAGIDPKGQKWYQETGSGMGQTLTIANDKQGYTLTDRATYLAQKKNLKLAILCEGDKGLLNIYHVMQVNPEKFPKVNAAGAKAFVEYMISPETQKIIGDFGKDKFGESLFYPDARKKAEDLGK</sequence>
<dbReference type="PANTHER" id="PTHR37945:SF1">
    <property type="entry name" value="EXTRACELLULAR TUNGSTATE BINDING PROTEIN"/>
    <property type="match status" value="1"/>
</dbReference>
<dbReference type="PROSITE" id="PS51257">
    <property type="entry name" value="PROKAR_LIPOPROTEIN"/>
    <property type="match status" value="1"/>
</dbReference>
<feature type="signal peptide" evidence="1">
    <location>
        <begin position="1"/>
        <end position="23"/>
    </location>
</feature>
<protein>
    <submittedName>
        <fullName evidence="3">ABC-type tungstate transport system periplasmic binding protein</fullName>
    </submittedName>
</protein>
<dbReference type="InterPro" id="IPR024370">
    <property type="entry name" value="PBP_domain"/>
</dbReference>
<dbReference type="PANTHER" id="PTHR37945">
    <property type="entry name" value="EXTRACELLULAR TUNGSTATE BINDING PROTEIN"/>
    <property type="match status" value="1"/>
</dbReference>
<dbReference type="EMBL" id="BFAV01000155">
    <property type="protein sequence ID" value="GBF34938.1"/>
    <property type="molecule type" value="Genomic_DNA"/>
</dbReference>
<evidence type="ECO:0000313" key="4">
    <source>
        <dbReference type="Proteomes" id="UP000239549"/>
    </source>
</evidence>
<dbReference type="AlphaFoldDB" id="A0A2L2XFC1"/>
<accession>A0A2L2XFC1</accession>
<reference evidence="4" key="1">
    <citation type="submission" date="2018-02" db="EMBL/GenBank/DDBJ databases">
        <title>Genome sequence of Desulfocucumis palustris strain NAW-5.</title>
        <authorList>
            <person name="Watanabe M."/>
            <person name="Kojima H."/>
            <person name="Fukui M."/>
        </authorList>
    </citation>
    <scope>NUCLEOTIDE SEQUENCE [LARGE SCALE GENOMIC DNA]</scope>
    <source>
        <strain evidence="4">NAW-5</strain>
    </source>
</reference>
<name>A0A2L2XFC1_9FIRM</name>
<feature type="chain" id="PRO_5014675864" evidence="1">
    <location>
        <begin position="24"/>
        <end position="294"/>
    </location>
</feature>
<dbReference type="Proteomes" id="UP000239549">
    <property type="component" value="Unassembled WGS sequence"/>
</dbReference>
<gene>
    <name evidence="3" type="ORF">DCCM_4058</name>
</gene>
<feature type="domain" description="PBP" evidence="2">
    <location>
        <begin position="35"/>
        <end position="263"/>
    </location>
</feature>